<dbReference type="InterPro" id="IPR052015">
    <property type="entry name" value="GDT_regulator"/>
</dbReference>
<name>A0ABD3P1Q2_9STRA</name>
<evidence type="ECO:0000313" key="3">
    <source>
        <dbReference type="EMBL" id="KAL3781962.1"/>
    </source>
</evidence>
<accession>A0ABD3P1Q2</accession>
<sequence length="813" mass="87216">MMNVAFFRLVVLACGIICGFAQTTGTELAIYHNYQDGFATGTGSFVGTNCSTNINYDTQGDYINIVTNQWHSGGYRMDCAQQVNYVCVSTCRPFPNPNFKQWQYLTMEVKMVRFGSCPPSVSLVKRWPMYSSAIINLVGEYVNGGSLIIGSWTRVVIPTARFATVEWPNVDGVKDLYFRNCASSSNPHYQVRRLSLSNNTIVLETSRPTELPTASPIAQVSSATHRKIHTNWYPILHPEREPPGHVWISATDNSWPSVATNVADRTVTVHIPRGQSVIYSGTDAIKYDKVIVEGSLTISPQGSDVSLTVATIVVEAGGSLDIVTDATTSNNNVLIAIEGAIDQQLDPESTMLGILALGGNLTLTGNPVPVKMVALLSTVAAGSNLMTVSGDVTASFQLGGELVLPDTQRGLDVMHWNFVNSGTYVDQTETCIIQSMQLEPSSGNTLIVCNEALRYGHSAGFHAGYTTRSIVVATTKLSTARGHVMHTADGKFDVRNVRIERMGRTTTAMIDSTVMSPSTGYTFADPNLARMNVTKYGVNQIARYALHAHHSLCEAYFTGNALLYSPRDGCVAHNSRVHILDNVIVGADGTGVFLEDGTETGPVERNFIIGTGGGSRGGDDGRFSSQLGLDMAHGGFGIWCRGKLALVRNNHAEGHFGFAPFAFFVHPNFVSTKVVPAVPGTPTALVGKSLSYIGSPSMSPQGFHLQTYGGFKNNSAVATFKIGIDLSYFAASSTDTVGSIIEGANIRALAKSGNGISTTHSSLFILNDVSIAGDVTDNKITAIWCNNCNGCTLRTPNTSLVISNVNKTRGGNC</sequence>
<evidence type="ECO:0000256" key="1">
    <source>
        <dbReference type="SAM" id="SignalP"/>
    </source>
</evidence>
<feature type="signal peptide" evidence="1">
    <location>
        <begin position="1"/>
        <end position="21"/>
    </location>
</feature>
<protein>
    <recommendedName>
        <fullName evidence="2">G8 domain-containing protein</fullName>
    </recommendedName>
</protein>
<evidence type="ECO:0000313" key="4">
    <source>
        <dbReference type="Proteomes" id="UP001530315"/>
    </source>
</evidence>
<proteinExistence type="predicted"/>
<evidence type="ECO:0000259" key="2">
    <source>
        <dbReference type="PROSITE" id="PS51484"/>
    </source>
</evidence>
<organism evidence="3 4">
    <name type="scientific">Stephanodiscus triporus</name>
    <dbReference type="NCBI Taxonomy" id="2934178"/>
    <lineage>
        <taxon>Eukaryota</taxon>
        <taxon>Sar</taxon>
        <taxon>Stramenopiles</taxon>
        <taxon>Ochrophyta</taxon>
        <taxon>Bacillariophyta</taxon>
        <taxon>Coscinodiscophyceae</taxon>
        <taxon>Thalassiosirophycidae</taxon>
        <taxon>Stephanodiscales</taxon>
        <taxon>Stephanodiscaceae</taxon>
        <taxon>Stephanodiscus</taxon>
    </lineage>
</organism>
<dbReference type="EMBL" id="JALLAZ020001041">
    <property type="protein sequence ID" value="KAL3781962.1"/>
    <property type="molecule type" value="Genomic_DNA"/>
</dbReference>
<dbReference type="AlphaFoldDB" id="A0ABD3P1Q2"/>
<keyword evidence="1" id="KW-0732">Signal</keyword>
<dbReference type="Proteomes" id="UP001530315">
    <property type="component" value="Unassembled WGS sequence"/>
</dbReference>
<feature type="domain" description="G8" evidence="2">
    <location>
        <begin position="253"/>
        <end position="378"/>
    </location>
</feature>
<dbReference type="PROSITE" id="PS51484">
    <property type="entry name" value="G8"/>
    <property type="match status" value="1"/>
</dbReference>
<dbReference type="PANTHER" id="PTHR47774:SF1">
    <property type="entry name" value="GROWTH-DIFFERENTIATION TRANSITION PROTEIN 5-RELATED"/>
    <property type="match status" value="1"/>
</dbReference>
<dbReference type="Pfam" id="PF10162">
    <property type="entry name" value="G8"/>
    <property type="match status" value="1"/>
</dbReference>
<feature type="chain" id="PRO_5044788664" description="G8 domain-containing protein" evidence="1">
    <location>
        <begin position="22"/>
        <end position="813"/>
    </location>
</feature>
<reference evidence="3 4" key="1">
    <citation type="submission" date="2024-10" db="EMBL/GenBank/DDBJ databases">
        <title>Updated reference genomes for cyclostephanoid diatoms.</title>
        <authorList>
            <person name="Roberts W.R."/>
            <person name="Alverson A.J."/>
        </authorList>
    </citation>
    <scope>NUCLEOTIDE SEQUENCE [LARGE SCALE GENOMIC DNA]</scope>
    <source>
        <strain evidence="3 4">AJA276-08</strain>
    </source>
</reference>
<dbReference type="PANTHER" id="PTHR47774">
    <property type="entry name" value="GROWTH-DIFFERENTIATION TRANSITION PROTEIN 5-RELATED"/>
    <property type="match status" value="1"/>
</dbReference>
<keyword evidence="4" id="KW-1185">Reference proteome</keyword>
<gene>
    <name evidence="3" type="ORF">ACHAW5_004698</name>
</gene>
<dbReference type="InterPro" id="IPR019316">
    <property type="entry name" value="G8_domain"/>
</dbReference>
<dbReference type="SMART" id="SM01225">
    <property type="entry name" value="G8"/>
    <property type="match status" value="1"/>
</dbReference>
<comment type="caution">
    <text evidence="3">The sequence shown here is derived from an EMBL/GenBank/DDBJ whole genome shotgun (WGS) entry which is preliminary data.</text>
</comment>